<dbReference type="AlphaFoldDB" id="L0A1M4"/>
<dbReference type="Pfam" id="PF07973">
    <property type="entry name" value="tRNA_SAD"/>
    <property type="match status" value="1"/>
</dbReference>
<dbReference type="Proteomes" id="UP000010467">
    <property type="component" value="Chromosome"/>
</dbReference>
<keyword evidence="10" id="KW-0378">Hydrolase</keyword>
<dbReference type="GO" id="GO:0005829">
    <property type="term" value="C:cytosol"/>
    <property type="evidence" value="ECO:0007669"/>
    <property type="project" value="TreeGrafter"/>
</dbReference>
<keyword evidence="7" id="KW-0648">Protein biosynthesis</keyword>
<evidence type="ECO:0000256" key="5">
    <source>
        <dbReference type="ARBA" id="ARBA00022840"/>
    </source>
</evidence>
<dbReference type="SUPFAM" id="SSF50447">
    <property type="entry name" value="Translation proteins"/>
    <property type="match status" value="1"/>
</dbReference>
<dbReference type="GO" id="GO:0002161">
    <property type="term" value="F:aminoacyl-tRNA deacylase activity"/>
    <property type="evidence" value="ECO:0007669"/>
    <property type="project" value="TreeGrafter"/>
</dbReference>
<dbReference type="InterPro" id="IPR018164">
    <property type="entry name" value="Ala-tRNA-synth_IIc_N"/>
</dbReference>
<dbReference type="Pfam" id="PF01411">
    <property type="entry name" value="tRNA-synt_2c"/>
    <property type="match status" value="1"/>
</dbReference>
<dbReference type="Gene3D" id="3.10.310.40">
    <property type="match status" value="1"/>
</dbReference>
<dbReference type="SMART" id="SM00863">
    <property type="entry name" value="tRNA_SAD"/>
    <property type="match status" value="1"/>
</dbReference>
<keyword evidence="4" id="KW-0547">Nucleotide-binding</keyword>
<evidence type="ECO:0000256" key="4">
    <source>
        <dbReference type="ARBA" id="ARBA00022741"/>
    </source>
</evidence>
<dbReference type="STRING" id="937777.Deipe_2247"/>
<gene>
    <name evidence="10" type="ordered locus">Deipe_2247</name>
</gene>
<dbReference type="EMBL" id="CP003382">
    <property type="protein sequence ID" value="AFZ67731.1"/>
    <property type="molecule type" value="Genomic_DNA"/>
</dbReference>
<dbReference type="Gene3D" id="3.30.980.10">
    <property type="entry name" value="Threonyl-trna Synthetase, Chain A, domain 2"/>
    <property type="match status" value="1"/>
</dbReference>
<keyword evidence="6" id="KW-0694">RNA-binding</keyword>
<keyword evidence="2" id="KW-0820">tRNA-binding</keyword>
<dbReference type="PANTHER" id="PTHR11777">
    <property type="entry name" value="ALANYL-TRNA SYNTHETASE"/>
    <property type="match status" value="1"/>
</dbReference>
<keyword evidence="5" id="KW-0067">ATP-binding</keyword>
<dbReference type="SUPFAM" id="SSF55186">
    <property type="entry name" value="ThrRS/AlaRS common domain"/>
    <property type="match status" value="1"/>
</dbReference>
<name>L0A1M4_DEIPD</name>
<dbReference type="KEGG" id="dpd:Deipe_2247"/>
<evidence type="ECO:0000313" key="10">
    <source>
        <dbReference type="EMBL" id="AFZ67731.1"/>
    </source>
</evidence>
<dbReference type="HOGENOM" id="CLU_004485_7_2_0"/>
<evidence type="ECO:0000256" key="8">
    <source>
        <dbReference type="ARBA" id="ARBA00023146"/>
    </source>
</evidence>
<organism evidence="10 11">
    <name type="scientific">Deinococcus peraridilitoris (strain DSM 19664 / LMG 22246 / CIP 109416 / KR-200)</name>
    <dbReference type="NCBI Taxonomy" id="937777"/>
    <lineage>
        <taxon>Bacteria</taxon>
        <taxon>Thermotogati</taxon>
        <taxon>Deinococcota</taxon>
        <taxon>Deinococci</taxon>
        <taxon>Deinococcales</taxon>
        <taxon>Deinococcaceae</taxon>
        <taxon>Deinococcus</taxon>
    </lineage>
</organism>
<evidence type="ECO:0000256" key="2">
    <source>
        <dbReference type="ARBA" id="ARBA00022555"/>
    </source>
</evidence>
<dbReference type="GO" id="GO:0006419">
    <property type="term" value="P:alanyl-tRNA aminoacylation"/>
    <property type="evidence" value="ECO:0007669"/>
    <property type="project" value="InterPro"/>
</dbReference>
<evidence type="ECO:0000313" key="11">
    <source>
        <dbReference type="Proteomes" id="UP000010467"/>
    </source>
</evidence>
<dbReference type="GO" id="GO:0000049">
    <property type="term" value="F:tRNA binding"/>
    <property type="evidence" value="ECO:0007669"/>
    <property type="project" value="UniProtKB-KW"/>
</dbReference>
<keyword evidence="11" id="KW-1185">Reference proteome</keyword>
<accession>L0A1M4</accession>
<dbReference type="PROSITE" id="PS50860">
    <property type="entry name" value="AA_TRNA_LIGASE_II_ALA"/>
    <property type="match status" value="1"/>
</dbReference>
<evidence type="ECO:0000256" key="3">
    <source>
        <dbReference type="ARBA" id="ARBA00022598"/>
    </source>
</evidence>
<evidence type="ECO:0000256" key="7">
    <source>
        <dbReference type="ARBA" id="ARBA00022917"/>
    </source>
</evidence>
<dbReference type="InterPro" id="IPR009000">
    <property type="entry name" value="Transl_B-barrel_sf"/>
</dbReference>
<dbReference type="InterPro" id="IPR050058">
    <property type="entry name" value="Ala-tRNA_ligase"/>
</dbReference>
<comment type="similarity">
    <text evidence="1">Belongs to the class-II aminoacyl-tRNA synthetase family.</text>
</comment>
<evidence type="ECO:0000256" key="1">
    <source>
        <dbReference type="ARBA" id="ARBA00008226"/>
    </source>
</evidence>
<dbReference type="PATRIC" id="fig|937777.3.peg.2251"/>
<feature type="domain" description="Alanyl-transfer RNA synthetases family profile" evidence="9">
    <location>
        <begin position="1"/>
        <end position="267"/>
    </location>
</feature>
<keyword evidence="8 10" id="KW-0030">Aminoacyl-tRNA synthetase</keyword>
<protein>
    <submittedName>
        <fullName evidence="10">Putative metal-dependent hydrolase related to alanyl-tRNA synthetase HxxxH domain protein</fullName>
    </submittedName>
</protein>
<proteinExistence type="inferred from homology"/>
<evidence type="ECO:0000256" key="6">
    <source>
        <dbReference type="ARBA" id="ARBA00022884"/>
    </source>
</evidence>
<dbReference type="GO" id="GO:0004813">
    <property type="term" value="F:alanine-tRNA ligase activity"/>
    <property type="evidence" value="ECO:0007669"/>
    <property type="project" value="InterPro"/>
</dbReference>
<dbReference type="InterPro" id="IPR018163">
    <property type="entry name" value="Thr/Ala-tRNA-synth_IIc_edit"/>
</dbReference>
<dbReference type="eggNOG" id="COG2872">
    <property type="taxonomic scope" value="Bacteria"/>
</dbReference>
<dbReference type="PANTHER" id="PTHR11777:SF9">
    <property type="entry name" value="ALANINE--TRNA LIGASE, CYTOPLASMIC"/>
    <property type="match status" value="1"/>
</dbReference>
<keyword evidence="3" id="KW-0436">Ligase</keyword>
<sequence length="418" mass="45427">MPSGVAGPERLKSVSAIVHSMTQLLFREDAYATSFVARVEAVQGAQVRLDRTLFYAEAGGQAADQGVLRWAGAEAQVTDVQKAAAEEDHHGVWHTLQGPLPPIGATVQGELDWRRRYRHMQRHTGEHLLAQAFLRVNPAFRVVAVGMRSAQCTLDLEGLPGEADARAAENVLAEIIRRNLKIKTFDVAQEELPAFPLRRPPQVNGRVRLVGVRDHAGWWEMSACGGTHLRSTAFAAPVVVLHHERIKGGLTRMTFMAGEEAGEFLGEHYRSAREAAQLLSVSPERLIERVQATLDEAARLRGELDRTRSELATTYVRSAKADPIGDGELRVVQVDHDALVTPALRALLACPQTLGVVIAPDGRCGVTSTLTDRHAGKLLGAWLTQAGGRGGGKTELAQGQAQDGAAFEAAVRQWREQS</sequence>
<evidence type="ECO:0000259" key="9">
    <source>
        <dbReference type="PROSITE" id="PS50860"/>
    </source>
</evidence>
<dbReference type="GO" id="GO:0005524">
    <property type="term" value="F:ATP binding"/>
    <property type="evidence" value="ECO:0007669"/>
    <property type="project" value="UniProtKB-KW"/>
</dbReference>
<dbReference type="InterPro" id="IPR012947">
    <property type="entry name" value="tRNA_SAD"/>
</dbReference>
<dbReference type="Gene3D" id="2.40.30.130">
    <property type="match status" value="1"/>
</dbReference>
<dbReference type="InterPro" id="IPR018165">
    <property type="entry name" value="Ala-tRNA-synth_IIc_core"/>
</dbReference>
<reference evidence="11" key="1">
    <citation type="submission" date="2012-03" db="EMBL/GenBank/DDBJ databases">
        <title>Complete sequence of chromosome of Deinococcus peraridilitoris DSM 19664.</title>
        <authorList>
            <person name="Lucas S."/>
            <person name="Copeland A."/>
            <person name="Lapidus A."/>
            <person name="Glavina del Rio T."/>
            <person name="Dalin E."/>
            <person name="Tice H."/>
            <person name="Bruce D."/>
            <person name="Goodwin L."/>
            <person name="Pitluck S."/>
            <person name="Peters L."/>
            <person name="Mikhailova N."/>
            <person name="Lu M."/>
            <person name="Kyrpides N."/>
            <person name="Mavromatis K."/>
            <person name="Ivanova N."/>
            <person name="Brettin T."/>
            <person name="Detter J.C."/>
            <person name="Han C."/>
            <person name="Larimer F."/>
            <person name="Land M."/>
            <person name="Hauser L."/>
            <person name="Markowitz V."/>
            <person name="Cheng J.-F."/>
            <person name="Hugenholtz P."/>
            <person name="Woyke T."/>
            <person name="Wu D."/>
            <person name="Pukall R."/>
            <person name="Steenblock K."/>
            <person name="Brambilla E."/>
            <person name="Klenk H.-P."/>
            <person name="Eisen J.A."/>
        </authorList>
    </citation>
    <scope>NUCLEOTIDE SEQUENCE [LARGE SCALE GENOMIC DNA]</scope>
    <source>
        <strain evidence="11">DSM 19664 / LMG 22246 / CIP 109416 / KR-200</strain>
    </source>
</reference>